<keyword evidence="11" id="KW-1185">Reference proteome</keyword>
<dbReference type="Pfam" id="PF00892">
    <property type="entry name" value="EamA"/>
    <property type="match status" value="1"/>
</dbReference>
<dbReference type="Proteomes" id="UP000293671">
    <property type="component" value="Unassembled WGS sequence"/>
</dbReference>
<keyword evidence="4" id="KW-1003">Cell membrane</keyword>
<evidence type="ECO:0000256" key="1">
    <source>
        <dbReference type="ARBA" id="ARBA00004651"/>
    </source>
</evidence>
<reference evidence="10 11" key="1">
    <citation type="submission" date="2019-02" db="EMBL/GenBank/DDBJ databases">
        <title>Genomic Encyclopedia of Type Strains, Phase IV (KMG-IV): sequencing the most valuable type-strain genomes for metagenomic binning, comparative biology and taxonomic classification.</title>
        <authorList>
            <person name="Goeker M."/>
        </authorList>
    </citation>
    <scope>NUCLEOTIDE SEQUENCE [LARGE SCALE GENOMIC DNA]</scope>
    <source>
        <strain evidence="10 11">DSM 19570</strain>
    </source>
</reference>
<dbReference type="InterPro" id="IPR000620">
    <property type="entry name" value="EamA_dom"/>
</dbReference>
<evidence type="ECO:0000313" key="10">
    <source>
        <dbReference type="EMBL" id="RZU02905.1"/>
    </source>
</evidence>
<sequence>MQTGILQAALAYVCWGLFPLYFKALQQVPPLEMLAHRVAWSLLFVMAILGWQRRFGWLPAALRDRRTVATFAASSAVIALNWFVYIWAVTNGRVVEGSLGYFINPLVNVLVGALFLHERLRRAQWAAVALAALGVLWLTWQAGHPPWIALVLACSFASYGLLRKTAPLGALEGLAMETLLLGPLAIAALWWWSAAGTAVFVQSDIGTQALIAAAGPITAIPLLLFAAGARRIPFSLLGLLQYIGPTLQLLLGVLLFGEAFGPDRAIGFALIWAALALYSFESWWRSRRTTA</sequence>
<evidence type="ECO:0000256" key="4">
    <source>
        <dbReference type="ARBA" id="ARBA00022475"/>
    </source>
</evidence>
<keyword evidence="6 8" id="KW-1133">Transmembrane helix</keyword>
<evidence type="ECO:0000256" key="6">
    <source>
        <dbReference type="ARBA" id="ARBA00022989"/>
    </source>
</evidence>
<dbReference type="InterPro" id="IPR004626">
    <property type="entry name" value="RarD"/>
</dbReference>
<feature type="transmembrane region" description="Helical" evidence="8">
    <location>
        <begin position="239"/>
        <end position="260"/>
    </location>
</feature>
<dbReference type="PANTHER" id="PTHR22911">
    <property type="entry name" value="ACYL-MALONYL CONDENSING ENZYME-RELATED"/>
    <property type="match status" value="1"/>
</dbReference>
<dbReference type="OrthoDB" id="369870at2"/>
<name>A0A4Q7W206_9BURK</name>
<feature type="transmembrane region" description="Helical" evidence="8">
    <location>
        <begin position="99"/>
        <end position="116"/>
    </location>
</feature>
<evidence type="ECO:0000256" key="2">
    <source>
        <dbReference type="ARBA" id="ARBA00007362"/>
    </source>
</evidence>
<feature type="domain" description="EamA" evidence="9">
    <location>
        <begin position="3"/>
        <end position="139"/>
    </location>
</feature>
<feature type="transmembrane region" description="Helical" evidence="8">
    <location>
        <begin position="67"/>
        <end position="87"/>
    </location>
</feature>
<evidence type="ECO:0000259" key="9">
    <source>
        <dbReference type="Pfam" id="PF00892"/>
    </source>
</evidence>
<feature type="transmembrane region" description="Helical" evidence="8">
    <location>
        <begin position="5"/>
        <end position="22"/>
    </location>
</feature>
<dbReference type="NCBIfam" id="TIGR00688">
    <property type="entry name" value="rarD"/>
    <property type="match status" value="1"/>
</dbReference>
<evidence type="ECO:0000256" key="8">
    <source>
        <dbReference type="SAM" id="Phobius"/>
    </source>
</evidence>
<dbReference type="PANTHER" id="PTHR22911:SF137">
    <property type="entry name" value="SOLUTE CARRIER FAMILY 35 MEMBER G2-RELATED"/>
    <property type="match status" value="1"/>
</dbReference>
<keyword evidence="5 8" id="KW-0812">Transmembrane</keyword>
<dbReference type="GO" id="GO:0005886">
    <property type="term" value="C:plasma membrane"/>
    <property type="evidence" value="ECO:0007669"/>
    <property type="project" value="UniProtKB-SubCell"/>
</dbReference>
<feature type="transmembrane region" description="Helical" evidence="8">
    <location>
        <begin position="146"/>
        <end position="162"/>
    </location>
</feature>
<protein>
    <submittedName>
        <fullName evidence="10">Chloramphenicol-sensitive protein RarD</fullName>
    </submittedName>
</protein>
<dbReference type="EMBL" id="SHKP01000004">
    <property type="protein sequence ID" value="RZU02905.1"/>
    <property type="molecule type" value="Genomic_DNA"/>
</dbReference>
<evidence type="ECO:0000313" key="11">
    <source>
        <dbReference type="Proteomes" id="UP000293671"/>
    </source>
</evidence>
<feature type="transmembrane region" description="Helical" evidence="8">
    <location>
        <begin position="266"/>
        <end position="284"/>
    </location>
</feature>
<dbReference type="InterPro" id="IPR037185">
    <property type="entry name" value="EmrE-like"/>
</dbReference>
<accession>A0A4Q7W206</accession>
<dbReference type="AlphaFoldDB" id="A0A4Q7W206"/>
<keyword evidence="7 8" id="KW-0472">Membrane</keyword>
<comment type="similarity">
    <text evidence="2">Belongs to the EamA transporter family.</text>
</comment>
<feature type="transmembrane region" description="Helical" evidence="8">
    <location>
        <begin position="34"/>
        <end position="51"/>
    </location>
</feature>
<evidence type="ECO:0000256" key="3">
    <source>
        <dbReference type="ARBA" id="ARBA00022448"/>
    </source>
</evidence>
<evidence type="ECO:0000256" key="7">
    <source>
        <dbReference type="ARBA" id="ARBA00023136"/>
    </source>
</evidence>
<comment type="subcellular location">
    <subcellularLocation>
        <location evidence="1">Cell membrane</location>
        <topology evidence="1">Multi-pass membrane protein</topology>
    </subcellularLocation>
</comment>
<feature type="transmembrane region" description="Helical" evidence="8">
    <location>
        <begin position="205"/>
        <end position="227"/>
    </location>
</feature>
<dbReference type="RefSeq" id="WP_130430937.1">
    <property type="nucleotide sequence ID" value="NZ_SHKP01000004.1"/>
</dbReference>
<proteinExistence type="inferred from homology"/>
<evidence type="ECO:0000256" key="5">
    <source>
        <dbReference type="ARBA" id="ARBA00022692"/>
    </source>
</evidence>
<organism evidence="10 11">
    <name type="scientific">Rivibacter subsaxonicus</name>
    <dbReference type="NCBI Taxonomy" id="457575"/>
    <lineage>
        <taxon>Bacteria</taxon>
        <taxon>Pseudomonadati</taxon>
        <taxon>Pseudomonadota</taxon>
        <taxon>Betaproteobacteria</taxon>
        <taxon>Burkholderiales</taxon>
        <taxon>Rivibacter</taxon>
    </lineage>
</organism>
<keyword evidence="3" id="KW-0813">Transport</keyword>
<gene>
    <name evidence="10" type="ORF">EV670_0936</name>
</gene>
<feature type="transmembrane region" description="Helical" evidence="8">
    <location>
        <begin position="123"/>
        <end position="140"/>
    </location>
</feature>
<feature type="transmembrane region" description="Helical" evidence="8">
    <location>
        <begin position="174"/>
        <end position="193"/>
    </location>
</feature>
<comment type="caution">
    <text evidence="10">The sequence shown here is derived from an EMBL/GenBank/DDBJ whole genome shotgun (WGS) entry which is preliminary data.</text>
</comment>
<dbReference type="SUPFAM" id="SSF103481">
    <property type="entry name" value="Multidrug resistance efflux transporter EmrE"/>
    <property type="match status" value="2"/>
</dbReference>